<dbReference type="InterPro" id="IPR015955">
    <property type="entry name" value="Lactate_DH/Glyco_Ohase_4_C"/>
</dbReference>
<reference evidence="4" key="1">
    <citation type="submission" date="2025-08" db="UniProtKB">
        <authorList>
            <consortium name="Ensembl"/>
        </authorList>
    </citation>
    <scope>IDENTIFICATION</scope>
</reference>
<dbReference type="InterPro" id="IPR022383">
    <property type="entry name" value="Lactate/malate_DH_C"/>
</dbReference>
<dbReference type="InParanoid" id="A0A673YD57"/>
<dbReference type="GO" id="GO:0016615">
    <property type="term" value="F:malate dehydrogenase activity"/>
    <property type="evidence" value="ECO:0007669"/>
    <property type="project" value="InterPro"/>
</dbReference>
<evidence type="ECO:0000259" key="3">
    <source>
        <dbReference type="Pfam" id="PF02866"/>
    </source>
</evidence>
<dbReference type="SUPFAM" id="SSF56327">
    <property type="entry name" value="LDH C-terminal domain-like"/>
    <property type="match status" value="1"/>
</dbReference>
<organism evidence="4 5">
    <name type="scientific">Salmo trutta</name>
    <name type="common">Brown trout</name>
    <dbReference type="NCBI Taxonomy" id="8032"/>
    <lineage>
        <taxon>Eukaryota</taxon>
        <taxon>Metazoa</taxon>
        <taxon>Chordata</taxon>
        <taxon>Craniata</taxon>
        <taxon>Vertebrata</taxon>
        <taxon>Euteleostomi</taxon>
        <taxon>Actinopterygii</taxon>
        <taxon>Neopterygii</taxon>
        <taxon>Teleostei</taxon>
        <taxon>Protacanthopterygii</taxon>
        <taxon>Salmoniformes</taxon>
        <taxon>Salmonidae</taxon>
        <taxon>Salmoninae</taxon>
        <taxon>Salmo</taxon>
    </lineage>
</organism>
<sequence length="326" mass="36389">MAVLVSFSSAIIWLVQLMMKIATKNLLTQELCMKEEVYHQSLIKPLHIWISSKNIENVWLKYDLALPQLHKVTVYTEKVSDRYQQYGRLINERVHMNVAVIVAGDSLVNLKCSLLLENAPSVDSGRFVGMATQLEYEAKAHIAQKLSVKTADVTEVIVWGNISGSSHVDLQSATVFQYEGAIWGPSDFSQPVLEIIYDRKWLQSDFLNLVSSQCATVASKSQRATAISATNGIIAVLKAWNCHSSAKEVLSFCILSTGQYNLPAGVVFSMPVSFQDGRWSMLSDVIGDKKRAKLQIAADQLRERDQIFTNSRGNICTALPSFLWIN</sequence>
<evidence type="ECO:0000313" key="4">
    <source>
        <dbReference type="Ensembl" id="ENSSTUP00000032347.1"/>
    </source>
</evidence>
<dbReference type="AlphaFoldDB" id="A0A673YD57"/>
<dbReference type="Proteomes" id="UP000472277">
    <property type="component" value="Chromosome 6"/>
</dbReference>
<keyword evidence="1" id="KW-0560">Oxidoreductase</keyword>
<evidence type="ECO:0000313" key="5">
    <source>
        <dbReference type="Proteomes" id="UP000472277"/>
    </source>
</evidence>
<evidence type="ECO:0000256" key="1">
    <source>
        <dbReference type="ARBA" id="ARBA00023002"/>
    </source>
</evidence>
<feature type="signal peptide" evidence="2">
    <location>
        <begin position="1"/>
        <end position="23"/>
    </location>
</feature>
<name>A0A673YD57_SALTR</name>
<protein>
    <submittedName>
        <fullName evidence="4">Malate dehydrogenase 1B, NAD (soluble)</fullName>
    </submittedName>
</protein>
<dbReference type="GO" id="GO:0016616">
    <property type="term" value="F:oxidoreductase activity, acting on the CH-OH group of donors, NAD or NADP as acceptor"/>
    <property type="evidence" value="ECO:0007669"/>
    <property type="project" value="InterPro"/>
</dbReference>
<feature type="domain" description="Lactate/malate dehydrogenase C-terminal" evidence="3">
    <location>
        <begin position="138"/>
        <end position="303"/>
    </location>
</feature>
<dbReference type="PANTHER" id="PTHR23382">
    <property type="entry name" value="MALATE DEHYDROGENASE"/>
    <property type="match status" value="1"/>
</dbReference>
<dbReference type="Pfam" id="PF02866">
    <property type="entry name" value="Ldh_1_C"/>
    <property type="match status" value="1"/>
</dbReference>
<accession>A0A673YD57</accession>
<dbReference type="GeneTree" id="ENSGT00530000063410"/>
<dbReference type="Ensembl" id="ENSSTUT00000033806.1">
    <property type="protein sequence ID" value="ENSSTUP00000032347.1"/>
    <property type="gene ID" value="ENSSTUG00000013892.1"/>
</dbReference>
<dbReference type="GO" id="GO:0006108">
    <property type="term" value="P:malate metabolic process"/>
    <property type="evidence" value="ECO:0007669"/>
    <property type="project" value="InterPro"/>
</dbReference>
<evidence type="ECO:0000256" key="2">
    <source>
        <dbReference type="SAM" id="SignalP"/>
    </source>
</evidence>
<keyword evidence="5" id="KW-1185">Reference proteome</keyword>
<feature type="chain" id="PRO_5025361154" evidence="2">
    <location>
        <begin position="24"/>
        <end position="326"/>
    </location>
</feature>
<keyword evidence="2" id="KW-0732">Signal</keyword>
<dbReference type="Gene3D" id="3.90.110.10">
    <property type="entry name" value="Lactate dehydrogenase/glycoside hydrolase, family 4, C-terminal"/>
    <property type="match status" value="1"/>
</dbReference>
<dbReference type="OMA" id="QELCMKE"/>
<proteinExistence type="predicted"/>
<reference evidence="4" key="2">
    <citation type="submission" date="2025-09" db="UniProtKB">
        <authorList>
            <consortium name="Ensembl"/>
        </authorList>
    </citation>
    <scope>IDENTIFICATION</scope>
</reference>
<dbReference type="InterPro" id="IPR010945">
    <property type="entry name" value="Malate_DH_type2"/>
</dbReference>